<feature type="binding site" evidence="15">
    <location>
        <position position="953"/>
    </location>
    <ligand>
        <name>Mg(2+)</name>
        <dbReference type="ChEBI" id="CHEBI:18420"/>
    </ligand>
</feature>
<reference evidence="18 19" key="1">
    <citation type="journal article" date="2005" name="Infect. Immun.">
        <title>Comparative genomic analysis of Chlamydia trachomatis oculotropic and genitotropic strains.</title>
        <authorList>
            <person name="Carlson J.H."/>
            <person name="Porcella S.F."/>
            <person name="McClarty G."/>
            <person name="Caldwell H.D."/>
        </authorList>
    </citation>
    <scope>NUCLEOTIDE SEQUENCE [LARGE SCALE GENOMIC DNA]</scope>
    <source>
        <strain evidence="19">ATCC VR-571B / DSM 19440 / HAR-13</strain>
    </source>
</reference>
<protein>
    <recommendedName>
        <fullName evidence="15">RecBCD enzyme subunit RecB</fullName>
        <ecNumber evidence="15">3.1.11.5</ecNumber>
        <ecNumber evidence="15">5.6.2.4</ecNumber>
    </recommendedName>
    <alternativeName>
        <fullName evidence="15">DNA 3'-5' helicase subunit RecB</fullName>
    </alternativeName>
    <alternativeName>
        <fullName evidence="15">Exonuclease V subunit RecB</fullName>
        <shortName evidence="15">ExoV subunit RecB</shortName>
    </alternativeName>
    <alternativeName>
        <fullName evidence="15">Helicase/nuclease RecBCD subunit RecB</fullName>
    </alternativeName>
</protein>
<comment type="miscellaneous">
    <text evidence="15">In the RecBCD complex, RecB has a slow 3'-5' helicase, an exonuclease activity and loads RecA onto ssDNA, RecD has a fast 5'-3' helicase activity, while RecC stimulates the ATPase and processivity of the RecB helicase and contributes to recognition of the Chi site.</text>
</comment>
<dbReference type="InterPro" id="IPR011335">
    <property type="entry name" value="Restrct_endonuc-II-like"/>
</dbReference>
<evidence type="ECO:0000256" key="8">
    <source>
        <dbReference type="ARBA" id="ARBA00022840"/>
    </source>
</evidence>
<dbReference type="KEGG" id="cta:CTA_0694"/>
<dbReference type="Pfam" id="PF13361">
    <property type="entry name" value="UvrD_C"/>
    <property type="match status" value="2"/>
</dbReference>
<dbReference type="EMBL" id="CP000051">
    <property type="protein sequence ID" value="AAX50916.1"/>
    <property type="molecule type" value="Genomic_DNA"/>
</dbReference>
<comment type="catalytic activity">
    <reaction evidence="15">
        <text>Exonucleolytic cleavage (in the presence of ATP) in either 5'- to 3'- or 3'- to 5'-direction to yield 5'-phosphooligonucleotides.</text>
        <dbReference type="EC" id="3.1.11.5"/>
    </reaction>
</comment>
<evidence type="ECO:0000259" key="17">
    <source>
        <dbReference type="PROSITE" id="PS51198"/>
    </source>
</evidence>
<dbReference type="GO" id="GO:0016887">
    <property type="term" value="F:ATP hydrolysis activity"/>
    <property type="evidence" value="ECO:0007669"/>
    <property type="project" value="RHEA"/>
</dbReference>
<evidence type="ECO:0000256" key="15">
    <source>
        <dbReference type="HAMAP-Rule" id="MF_01485"/>
    </source>
</evidence>
<dbReference type="GO" id="GO:0009338">
    <property type="term" value="C:exodeoxyribonuclease V complex"/>
    <property type="evidence" value="ECO:0007669"/>
    <property type="project" value="TreeGrafter"/>
</dbReference>
<keyword evidence="10 15" id="KW-0238">DNA-binding</keyword>
<feature type="binding site" evidence="16">
    <location>
        <begin position="21"/>
        <end position="28"/>
    </location>
    <ligand>
        <name>ATP</name>
        <dbReference type="ChEBI" id="CHEBI:30616"/>
    </ligand>
</feature>
<dbReference type="SUPFAM" id="SSF52540">
    <property type="entry name" value="P-loop containing nucleoside triphosphate hydrolases"/>
    <property type="match status" value="1"/>
</dbReference>
<evidence type="ECO:0000256" key="10">
    <source>
        <dbReference type="ARBA" id="ARBA00023125"/>
    </source>
</evidence>
<dbReference type="EC" id="5.6.2.4" evidence="15"/>
<evidence type="ECO:0000256" key="4">
    <source>
        <dbReference type="ARBA" id="ARBA00022763"/>
    </source>
</evidence>
<feature type="binding site" evidence="15">
    <location>
        <position position="854"/>
    </location>
    <ligand>
        <name>Mg(2+)</name>
        <dbReference type="ChEBI" id="CHEBI:18420"/>
    </ligand>
</feature>
<keyword evidence="5 15" id="KW-0378">Hydrolase</keyword>
<sequence length="1026" mass="117811">MSSFDIFSPTASVSGKFFLEASAGTGKTFTIEQVVLRSLLEGSIEQTKNILVVTFTNAATNELKLRIQASLKQALSLFSQALSHPGTPLPPYISSSETKVKQLYMKIRNSLATLDEMNIFTIHGFCRFTLEQHFPWIQPIQPSSIFSEPQTIQQHILDYLRKNLWDTVLSPKQYAFLSYHHRATTQQTRHLIERLLQDYTSTPNLALSPLSITLQKLKAWVSRYQHLAPLSLEEMQAFSLRFKQSDLSIERELPAFVQQFETNPYSLDMLFFPGMVQKFQEENRNKKKLSAPASPLDPFFQDWIQLAHPFCQKEPIFHTLLKSVQQHLKTHCAQSYSHDESIATLESLLAHNDTVVSQLRKQFQLVLIDEFQDTDKRQWQIFSKLFASPDYSGSLFLIGDPKQSIYEWRNADLPTYLQAKHSFPKEAQLILDTNYRSTPELMQALNHLFSLPTPFLETPQNILYHPLHSKGSAEISYSEFSPIHFFSSEDIQEETLWISKTASYLRSAYSIPFGNMAVLVQDYPQALKLITHSTIPMAYCKEKRIFDRTESPYLLILLLEALLYPENQQKIQAILMSRLFQLSSTEIHQHLKTFSSLFFTLNRHLYHYSLLATFYKLLGENVLSQTIGETLLQTPLGDIIFQELEALCLYLDKTTENPHHKLLHLINILITGKYDEELSFSSQSNDENMIKITTVHSSKGLEYDVVFCSCLNKAKEKTPSVHMREMYVACTRAKKFLFIPFSPIEKRSLSTKKLSALANYANVTKHHSVPHLVETLTSSSPELFSSSFQPPESSLTPDRERLPQQTYFSLPHLPSRTIHSFSSTVENLHFSEPIQELSPSLLFPGGSLTGTLIHKLLESLAGNFAACFEEIFNKAQTLLKNTPLEGYESIIAEKICTVFSTTLPFSSGSFALRNVHPHNIRAEETFLLQEEGELWQGIVDLFFEHKDRFFIIDWKTSFLGDETSCYSPDQLHLYIQRQGLDRQERLYRKAAKRFLHQFNSLLQVEMAFVFIRGLDDKGNGFLQPGR</sequence>
<dbReference type="PANTHER" id="PTHR11070">
    <property type="entry name" value="UVRD / RECB / PCRA DNA HELICASE FAMILY MEMBER"/>
    <property type="match status" value="1"/>
</dbReference>
<dbReference type="PANTHER" id="PTHR11070:SF23">
    <property type="entry name" value="RECBCD ENZYME SUBUNIT RECB"/>
    <property type="match status" value="1"/>
</dbReference>
<evidence type="ECO:0000256" key="2">
    <source>
        <dbReference type="ARBA" id="ARBA00022723"/>
    </source>
</evidence>
<dbReference type="InterPro" id="IPR014017">
    <property type="entry name" value="DNA_helicase_UvrD-like_C"/>
</dbReference>
<keyword evidence="3 15" id="KW-0547">Nucleotide-binding</keyword>
<comment type="function">
    <text evidence="15">A helicase/nuclease that prepares dsDNA breaks (DSB) for recombinational DNA repair. Binds to DSBs and unwinds DNA via a highly rapid and processive ATP-dependent bidirectional helicase activity. Unwinds dsDNA until it encounters a Chi (crossover hotspot instigator) sequence from the 3' direction. Cuts ssDNA a few nucleotides 3' to the Chi site. The properties and activities of the enzyme are changed at Chi. The Chi-altered holoenzyme produces a long 3'-ssDNA overhang and facilitates RecA-binding to the ssDNA for homologous DNA recombination and repair. Holoenzyme degrades any linearized DNA that is unable to undergo homologous recombination. In the holoenzyme this subunit contributes ATPase, 3'-5' helicase, exonuclease activity and loads RecA onto ssDNA.</text>
</comment>
<evidence type="ECO:0000256" key="9">
    <source>
        <dbReference type="ARBA" id="ARBA00022842"/>
    </source>
</evidence>
<keyword evidence="6 15" id="KW-0347">Helicase</keyword>
<keyword evidence="12 15" id="KW-0413">Isomerase</keyword>
<evidence type="ECO:0000256" key="1">
    <source>
        <dbReference type="ARBA" id="ARBA00022722"/>
    </source>
</evidence>
<evidence type="ECO:0000256" key="3">
    <source>
        <dbReference type="ARBA" id="ARBA00022741"/>
    </source>
</evidence>
<dbReference type="GO" id="GO:0008854">
    <property type="term" value="F:exodeoxyribonuclease V activity"/>
    <property type="evidence" value="ECO:0007669"/>
    <property type="project" value="UniProtKB-EC"/>
</dbReference>
<dbReference type="SUPFAM" id="SSF52980">
    <property type="entry name" value="Restriction endonuclease-like"/>
    <property type="match status" value="1"/>
</dbReference>
<keyword evidence="9 15" id="KW-0460">Magnesium</keyword>
<name>A0A0H2X1F0_CHLTA</name>
<dbReference type="GO" id="GO:0043138">
    <property type="term" value="F:3'-5' DNA helicase activity"/>
    <property type="evidence" value="ECO:0007669"/>
    <property type="project" value="UniProtKB-UniRule"/>
</dbReference>
<dbReference type="Pfam" id="PF00580">
    <property type="entry name" value="UvrD-helicase"/>
    <property type="match status" value="1"/>
</dbReference>
<comment type="catalytic activity">
    <reaction evidence="13 15">
        <text>Couples ATP hydrolysis with the unwinding of duplex DNA by translocating in the 3'-5' direction.</text>
        <dbReference type="EC" id="5.6.2.4"/>
    </reaction>
</comment>
<evidence type="ECO:0000256" key="6">
    <source>
        <dbReference type="ARBA" id="ARBA00022806"/>
    </source>
</evidence>
<organism evidence="18 19">
    <name type="scientific">Chlamydia trachomatis serovar A (strain ATCC VR-571B / DSM 19440 / HAR-13)</name>
    <dbReference type="NCBI Taxonomy" id="315277"/>
    <lineage>
        <taxon>Bacteria</taxon>
        <taxon>Pseudomonadati</taxon>
        <taxon>Chlamydiota</taxon>
        <taxon>Chlamydiia</taxon>
        <taxon>Chlamydiales</taxon>
        <taxon>Chlamydiaceae</taxon>
        <taxon>Chlamydia/Chlamydophila group</taxon>
        <taxon>Chlamydia</taxon>
    </lineage>
</organism>
<dbReference type="InterPro" id="IPR014016">
    <property type="entry name" value="UvrD-like_ATP-bd"/>
</dbReference>
<keyword evidence="7 15" id="KW-0269">Exonuclease</keyword>
<dbReference type="InterPro" id="IPR000212">
    <property type="entry name" value="DNA_helicase_UvrD/REP"/>
</dbReference>
<comment type="domain">
    <text evidence="15">The N-terminal DNA-binding domain is a ssDNA-dependent ATPase and has ATP-dependent 3'-5' helicase function. This domain interacts with RecC.</text>
</comment>
<dbReference type="GO" id="GO:0000287">
    <property type="term" value="F:magnesium ion binding"/>
    <property type="evidence" value="ECO:0007669"/>
    <property type="project" value="UniProtKB-UniRule"/>
</dbReference>
<dbReference type="InterPro" id="IPR004586">
    <property type="entry name" value="RecB"/>
</dbReference>
<dbReference type="NCBIfam" id="TIGR00609">
    <property type="entry name" value="recB"/>
    <property type="match status" value="1"/>
</dbReference>
<keyword evidence="11 15" id="KW-0234">DNA repair</keyword>
<comment type="similarity">
    <text evidence="15">Belongs to the helicase family. UvrD subfamily.</text>
</comment>
<dbReference type="Gene3D" id="3.40.50.300">
    <property type="entry name" value="P-loop containing nucleotide triphosphate hydrolases"/>
    <property type="match status" value="2"/>
</dbReference>
<dbReference type="Gene3D" id="1.10.486.10">
    <property type="entry name" value="PCRA, domain 4"/>
    <property type="match status" value="1"/>
</dbReference>
<feature type="domain" description="UvrD-like helicase ATP-binding" evidence="17">
    <location>
        <begin position="1"/>
        <end position="438"/>
    </location>
</feature>
<comment type="domain">
    <text evidence="15">The C-terminal domain has nuclease activity and interacts with RecD. It interacts with RecA, facilitating its loading onto ssDNA.</text>
</comment>
<dbReference type="EC" id="3.1.11.5" evidence="15"/>
<evidence type="ECO:0000313" key="18">
    <source>
        <dbReference type="EMBL" id="AAX50916.1"/>
    </source>
</evidence>
<comment type="cofactor">
    <cofactor evidence="15">
        <name>Mg(2+)</name>
        <dbReference type="ChEBI" id="CHEBI:18420"/>
    </cofactor>
    <text evidence="15">Binds 1 Mg(2+) ion per subunit.</text>
</comment>
<dbReference type="Proteomes" id="UP000002532">
    <property type="component" value="Chromosome"/>
</dbReference>
<keyword evidence="19" id="KW-1185">Reference proteome</keyword>
<dbReference type="PROSITE" id="PS51198">
    <property type="entry name" value="UVRD_HELICASE_ATP_BIND"/>
    <property type="match status" value="1"/>
</dbReference>
<evidence type="ECO:0000256" key="16">
    <source>
        <dbReference type="PROSITE-ProRule" id="PRU00560"/>
    </source>
</evidence>
<dbReference type="GO" id="GO:0000724">
    <property type="term" value="P:double-strand break repair via homologous recombination"/>
    <property type="evidence" value="ECO:0007669"/>
    <property type="project" value="UniProtKB-UniRule"/>
</dbReference>
<dbReference type="InterPro" id="IPR027417">
    <property type="entry name" value="P-loop_NTPase"/>
</dbReference>
<comment type="catalytic activity">
    <reaction evidence="14 15">
        <text>ATP + H2O = ADP + phosphate + H(+)</text>
        <dbReference type="Rhea" id="RHEA:13065"/>
        <dbReference type="ChEBI" id="CHEBI:15377"/>
        <dbReference type="ChEBI" id="CHEBI:15378"/>
        <dbReference type="ChEBI" id="CHEBI:30616"/>
        <dbReference type="ChEBI" id="CHEBI:43474"/>
        <dbReference type="ChEBI" id="CHEBI:456216"/>
        <dbReference type="EC" id="5.6.2.4"/>
    </reaction>
</comment>
<keyword evidence="2 15" id="KW-0479">Metal-binding</keyword>
<evidence type="ECO:0000256" key="12">
    <source>
        <dbReference type="ARBA" id="ARBA00023235"/>
    </source>
</evidence>
<dbReference type="HOGENOM" id="CLU_001114_6_3_0"/>
<keyword evidence="4 15" id="KW-0227">DNA damage</keyword>
<feature type="region of interest" description="DNA-binding and helicase activity, interacts with RecC" evidence="15">
    <location>
        <begin position="1"/>
        <end position="770"/>
    </location>
</feature>
<evidence type="ECO:0000313" key="19">
    <source>
        <dbReference type="Proteomes" id="UP000002532"/>
    </source>
</evidence>
<dbReference type="GO" id="GO:0003677">
    <property type="term" value="F:DNA binding"/>
    <property type="evidence" value="ECO:0007669"/>
    <property type="project" value="UniProtKB-UniRule"/>
</dbReference>
<evidence type="ECO:0000256" key="14">
    <source>
        <dbReference type="ARBA" id="ARBA00048988"/>
    </source>
</evidence>
<feature type="active site" description="For nuclease activity" evidence="15">
    <location>
        <position position="953"/>
    </location>
</feature>
<dbReference type="AlphaFoldDB" id="A0A0H2X1F0"/>
<dbReference type="GO" id="GO:0005524">
    <property type="term" value="F:ATP binding"/>
    <property type="evidence" value="ECO:0007669"/>
    <property type="project" value="UniProtKB-UniRule"/>
</dbReference>
<accession>A0A0H2X1F0</accession>
<evidence type="ECO:0000256" key="11">
    <source>
        <dbReference type="ARBA" id="ARBA00023204"/>
    </source>
</evidence>
<comment type="subunit">
    <text evidence="15">Heterotrimer of RecB, RecC and RecD. All subunits contribute to DNA-binding. Interacts with RecA.</text>
</comment>
<dbReference type="GO" id="GO:0005829">
    <property type="term" value="C:cytosol"/>
    <property type="evidence" value="ECO:0007669"/>
    <property type="project" value="TreeGrafter"/>
</dbReference>
<gene>
    <name evidence="15 18" type="primary">recB</name>
    <name evidence="18" type="ordered locus">CTA_0694</name>
</gene>
<keyword evidence="8 15" id="KW-0067">ATP-binding</keyword>
<keyword evidence="1 15" id="KW-0540">Nuclease</keyword>
<evidence type="ECO:0000256" key="7">
    <source>
        <dbReference type="ARBA" id="ARBA00022839"/>
    </source>
</evidence>
<evidence type="ECO:0000256" key="13">
    <source>
        <dbReference type="ARBA" id="ARBA00034617"/>
    </source>
</evidence>
<proteinExistence type="inferred from homology"/>
<dbReference type="HAMAP" id="MF_01485">
    <property type="entry name" value="RecB"/>
    <property type="match status" value="1"/>
</dbReference>
<feature type="region of interest" description="Nuclease activity, interacts with RecD and RecA" evidence="15">
    <location>
        <begin position="815"/>
        <end position="1026"/>
    </location>
</feature>
<dbReference type="Gene3D" id="1.10.3170.10">
    <property type="entry name" value="Recbcd, chain B, domain 2"/>
    <property type="match status" value="1"/>
</dbReference>
<evidence type="ECO:0000256" key="5">
    <source>
        <dbReference type="ARBA" id="ARBA00022801"/>
    </source>
</evidence>
<feature type="binding site" evidence="15">
    <location>
        <position position="940"/>
    </location>
    <ligand>
        <name>Mg(2+)</name>
        <dbReference type="ChEBI" id="CHEBI:18420"/>
    </ligand>
</feature>
<dbReference type="InterPro" id="IPR011604">
    <property type="entry name" value="PDDEXK-like_dom_sf"/>
</dbReference>
<dbReference type="RefSeq" id="WP_011324806.1">
    <property type="nucleotide sequence ID" value="NC_007429.1"/>
</dbReference>
<dbReference type="Gene3D" id="3.90.320.10">
    <property type="match status" value="1"/>
</dbReference>